<feature type="domain" description="Leucine-binding protein" evidence="4">
    <location>
        <begin position="43"/>
        <end position="388"/>
    </location>
</feature>
<dbReference type="Proteomes" id="UP000002484">
    <property type="component" value="Chromosome"/>
</dbReference>
<evidence type="ECO:0000256" key="2">
    <source>
        <dbReference type="ARBA" id="ARBA00022729"/>
    </source>
</evidence>
<evidence type="ECO:0000313" key="6">
    <source>
        <dbReference type="Proteomes" id="UP000002484"/>
    </source>
</evidence>
<dbReference type="InterPro" id="IPR028082">
    <property type="entry name" value="Peripla_BP_I"/>
</dbReference>
<dbReference type="CDD" id="cd06341">
    <property type="entry name" value="PBP1_ABC_ligand_binding-like"/>
    <property type="match status" value="1"/>
</dbReference>
<dbReference type="STRING" id="298654.FraEuI1c_2510"/>
<evidence type="ECO:0000256" key="3">
    <source>
        <dbReference type="SAM" id="SignalP"/>
    </source>
</evidence>
<reference evidence="5 6" key="1">
    <citation type="submission" date="2010-10" db="EMBL/GenBank/DDBJ databases">
        <title>Complete sequence of Frankia sp. EuI1c.</title>
        <authorList>
            <consortium name="US DOE Joint Genome Institute"/>
            <person name="Lucas S."/>
            <person name="Copeland A."/>
            <person name="Lapidus A."/>
            <person name="Cheng J.-F."/>
            <person name="Bruce D."/>
            <person name="Goodwin L."/>
            <person name="Pitluck S."/>
            <person name="Chertkov O."/>
            <person name="Detter J.C."/>
            <person name="Han C."/>
            <person name="Tapia R."/>
            <person name="Land M."/>
            <person name="Hauser L."/>
            <person name="Jeffries C."/>
            <person name="Kyrpides N."/>
            <person name="Ivanova N."/>
            <person name="Mikhailova N."/>
            <person name="Beauchemin N."/>
            <person name="Sen A."/>
            <person name="Sur S.A."/>
            <person name="Gtari M."/>
            <person name="Wall L."/>
            <person name="Tisa L."/>
            <person name="Woyke T."/>
        </authorList>
    </citation>
    <scope>NUCLEOTIDE SEQUENCE [LARGE SCALE GENOMIC DNA]</scope>
    <source>
        <strain evidence="6">DSM 45817 / CECT 9037 / EuI1c</strain>
    </source>
</reference>
<dbReference type="SUPFAM" id="SSF53822">
    <property type="entry name" value="Periplasmic binding protein-like I"/>
    <property type="match status" value="1"/>
</dbReference>
<dbReference type="RefSeq" id="WP_013423662.1">
    <property type="nucleotide sequence ID" value="NC_014666.1"/>
</dbReference>
<protein>
    <recommendedName>
        <fullName evidence="4">Leucine-binding protein domain-containing protein</fullName>
    </recommendedName>
</protein>
<accession>E3J2N0</accession>
<sequence precursor="true">MRSRSRSVLVAVAAASALAATAACGSSSGGTAGAATAGPSKSIVIGLLTDQTGPAASAARTSVDGMKAGVQYAARNGYKIRYVVADTATNPTTALAAAQKMVTRDHVSAVVALSALTFTTSAYFTQHNVPVLGNGQDGPEWITAPNMFSVVGALNTTKVATTAGTFFKAQGVTTLGALGYAISPTSAETAKAAGESAKKAGIKVGYLNAAVPFGTTDIGPVALAMKSAGVDGLALQIDPNTSFALITALRDQGVNIKAALLPTGYGGDLLGAGPGAINDAQGAYFGMQFEPIELQTAATKQFSADLKAGGVTGAPTYAMYSSYVSVGLLVQALKASGGQTASAPLIKALSGIHDFTALGLFGSHKLDINDRKSSVGGVDNCLWVTKLEGKVFTPVKNASPVCGSVIDGVTVSASS</sequence>
<gene>
    <name evidence="5" type="ordered locus">FraEuI1c_2510</name>
</gene>
<dbReference type="AlphaFoldDB" id="E3J2N0"/>
<proteinExistence type="inferred from homology"/>
<evidence type="ECO:0000313" key="5">
    <source>
        <dbReference type="EMBL" id="ADP80544.1"/>
    </source>
</evidence>
<dbReference type="Pfam" id="PF13458">
    <property type="entry name" value="Peripla_BP_6"/>
    <property type="match status" value="1"/>
</dbReference>
<dbReference type="PANTHER" id="PTHR30483:SF6">
    <property type="entry name" value="PERIPLASMIC BINDING PROTEIN OF ABC TRANSPORTER FOR NATURAL AMINO ACIDS"/>
    <property type="match status" value="1"/>
</dbReference>
<dbReference type="HOGENOM" id="CLU_054023_0_0_11"/>
<feature type="chain" id="PRO_5038681734" description="Leucine-binding protein domain-containing protein" evidence="3">
    <location>
        <begin position="23"/>
        <end position="415"/>
    </location>
</feature>
<comment type="similarity">
    <text evidence="1">Belongs to the leucine-binding protein family.</text>
</comment>
<dbReference type="Gene3D" id="3.40.50.2300">
    <property type="match status" value="2"/>
</dbReference>
<dbReference type="PANTHER" id="PTHR30483">
    <property type="entry name" value="LEUCINE-SPECIFIC-BINDING PROTEIN"/>
    <property type="match status" value="1"/>
</dbReference>
<dbReference type="eggNOG" id="COG0683">
    <property type="taxonomic scope" value="Bacteria"/>
</dbReference>
<evidence type="ECO:0000256" key="1">
    <source>
        <dbReference type="ARBA" id="ARBA00010062"/>
    </source>
</evidence>
<organism evidence="5 6">
    <name type="scientific">Pseudofrankia inefficax (strain DSM 45817 / CECT 9037 / DDB 130130 / EuI1c)</name>
    <name type="common">Frankia inefficax</name>
    <dbReference type="NCBI Taxonomy" id="298654"/>
    <lineage>
        <taxon>Bacteria</taxon>
        <taxon>Bacillati</taxon>
        <taxon>Actinomycetota</taxon>
        <taxon>Actinomycetes</taxon>
        <taxon>Frankiales</taxon>
        <taxon>Frankiaceae</taxon>
        <taxon>Pseudofrankia</taxon>
    </lineage>
</organism>
<dbReference type="InterPro" id="IPR051010">
    <property type="entry name" value="BCAA_transport"/>
</dbReference>
<name>E3J2N0_PSEI1</name>
<keyword evidence="6" id="KW-1185">Reference proteome</keyword>
<evidence type="ECO:0000259" key="4">
    <source>
        <dbReference type="Pfam" id="PF13458"/>
    </source>
</evidence>
<dbReference type="PROSITE" id="PS51257">
    <property type="entry name" value="PROKAR_LIPOPROTEIN"/>
    <property type="match status" value="1"/>
</dbReference>
<dbReference type="KEGG" id="fri:FraEuI1c_2510"/>
<keyword evidence="2 3" id="KW-0732">Signal</keyword>
<dbReference type="InParanoid" id="E3J2N0"/>
<dbReference type="OrthoDB" id="4364076at2"/>
<dbReference type="InterPro" id="IPR028081">
    <property type="entry name" value="Leu-bd"/>
</dbReference>
<dbReference type="EMBL" id="CP002299">
    <property type="protein sequence ID" value="ADP80544.1"/>
    <property type="molecule type" value="Genomic_DNA"/>
</dbReference>
<feature type="signal peptide" evidence="3">
    <location>
        <begin position="1"/>
        <end position="22"/>
    </location>
</feature>